<dbReference type="Gene3D" id="3.40.50.720">
    <property type="entry name" value="NAD(P)-binding Rossmann-like Domain"/>
    <property type="match status" value="1"/>
</dbReference>
<sequence length="306" mass="32628">MSETKMMDGKVAVVTGAGRGIGREIAILMARHGARVVVNDLGASVSGEGEDAGPAEEVRDIIRGFGGEAVIDGHSVAEPQGGEAIVKTALDAFGQLDAVVNNAGILRDRIFHRMSVLDWEQVVGVHLMGSFYVSKAAALHYRDRGAGTFVHFTSTTGLIGNVGQANYGAAKLGIVGLSKAIALDMQRFGVRSNCISPFAWSRMIGSIPTDTPDQKARVEKLQRMTPDKIAPMAVYLSSDAAADVNGQIFGVRNNEIFLFSQPRPVRSVHRGEGWTPETIAEHGMPALKGSFVPLQVSADVFSWDPV</sequence>
<dbReference type="EMBL" id="JAMZFT010000001">
    <property type="protein sequence ID" value="MCP1335321.1"/>
    <property type="molecule type" value="Genomic_DNA"/>
</dbReference>
<dbReference type="InterPro" id="IPR051687">
    <property type="entry name" value="Peroxisomal_Beta-Oxidation"/>
</dbReference>
<evidence type="ECO:0000313" key="3">
    <source>
        <dbReference type="Proteomes" id="UP001055804"/>
    </source>
</evidence>
<proteinExistence type="predicted"/>
<dbReference type="SMART" id="SM00822">
    <property type="entry name" value="PKS_KR"/>
    <property type="match status" value="1"/>
</dbReference>
<name>A0A9J6PAA3_9PROT</name>
<dbReference type="Pfam" id="PF13561">
    <property type="entry name" value="adh_short_C2"/>
    <property type="match status" value="1"/>
</dbReference>
<dbReference type="InterPro" id="IPR002347">
    <property type="entry name" value="SDR_fam"/>
</dbReference>
<keyword evidence="3" id="KW-1185">Reference proteome</keyword>
<dbReference type="InterPro" id="IPR020904">
    <property type="entry name" value="Sc_DH/Rdtase_CS"/>
</dbReference>
<reference evidence="2" key="1">
    <citation type="submission" date="2022-06" db="EMBL/GenBank/DDBJ databases">
        <title>Isolation and Genomics of Futiania mangrovii gen. nov., sp. nov., a Rare and Metabolically-versatile member in the Class Alphaproteobacteria.</title>
        <authorList>
            <person name="Liu L."/>
            <person name="Huang W.-C."/>
            <person name="Pan J."/>
            <person name="Li J."/>
            <person name="Huang Y."/>
            <person name="Du H."/>
            <person name="Liu Y."/>
            <person name="Li M."/>
        </authorList>
    </citation>
    <scope>NUCLEOTIDE SEQUENCE</scope>
    <source>
        <strain evidence="2">FT118</strain>
    </source>
</reference>
<dbReference type="PROSITE" id="PS00061">
    <property type="entry name" value="ADH_SHORT"/>
    <property type="match status" value="1"/>
</dbReference>
<accession>A0A9J6PAA3</accession>
<comment type="caution">
    <text evidence="2">The sequence shown here is derived from an EMBL/GenBank/DDBJ whole genome shotgun (WGS) entry which is preliminary data.</text>
</comment>
<organism evidence="2 3">
    <name type="scientific">Futiania mangrovi</name>
    <dbReference type="NCBI Taxonomy" id="2959716"/>
    <lineage>
        <taxon>Bacteria</taxon>
        <taxon>Pseudomonadati</taxon>
        <taxon>Pseudomonadota</taxon>
        <taxon>Alphaproteobacteria</taxon>
        <taxon>Futianiales</taxon>
        <taxon>Futianiaceae</taxon>
        <taxon>Futiania</taxon>
    </lineage>
</organism>
<feature type="domain" description="Ketoreductase" evidence="1">
    <location>
        <begin position="10"/>
        <end position="206"/>
    </location>
</feature>
<dbReference type="InterPro" id="IPR057326">
    <property type="entry name" value="KR_dom"/>
</dbReference>
<evidence type="ECO:0000313" key="2">
    <source>
        <dbReference type="EMBL" id="MCP1335321.1"/>
    </source>
</evidence>
<dbReference type="PRINTS" id="PR00081">
    <property type="entry name" value="GDHRDH"/>
</dbReference>
<dbReference type="PRINTS" id="PR00080">
    <property type="entry name" value="SDRFAMILY"/>
</dbReference>
<dbReference type="AlphaFoldDB" id="A0A9J6PAA3"/>
<gene>
    <name evidence="2" type="ORF">NJQ99_02765</name>
</gene>
<dbReference type="InterPro" id="IPR036291">
    <property type="entry name" value="NAD(P)-bd_dom_sf"/>
</dbReference>
<dbReference type="PANTHER" id="PTHR45024:SF3">
    <property type="entry name" value="BLL2957 PROTEIN"/>
    <property type="match status" value="1"/>
</dbReference>
<protein>
    <submittedName>
        <fullName evidence="2">SDR family oxidoreductase</fullName>
    </submittedName>
</protein>
<dbReference type="Proteomes" id="UP001055804">
    <property type="component" value="Unassembled WGS sequence"/>
</dbReference>
<evidence type="ECO:0000259" key="1">
    <source>
        <dbReference type="SMART" id="SM00822"/>
    </source>
</evidence>
<dbReference type="SUPFAM" id="SSF51735">
    <property type="entry name" value="NAD(P)-binding Rossmann-fold domains"/>
    <property type="match status" value="1"/>
</dbReference>
<dbReference type="PANTHER" id="PTHR45024">
    <property type="entry name" value="DEHYDROGENASES, SHORT CHAIN"/>
    <property type="match status" value="1"/>
</dbReference>